<gene>
    <name evidence="3" type="ORF">Tco_0953912</name>
</gene>
<sequence>METPVSKRLLRKKSLSRSYDENLMDDYLDNQLGGSTRKRFRTKQELEKETEKEAMIALSLGFPIDALHEEERKANVVSQLDGKEQNDYIVVRNHILARWRANVQAWLSKGQIKETVSNEYGQLLNSAYDFLLFNGYINFGVSPPFKAQMPEEATEGSVVIIGAGLAGLAAARQLLAFGFKVVVLEGRNRPGGRVYTQKMGQKGNYAAVDLGGSVITGIHANPLGVLARQLSIPLHKVRDKCPLYDPEGRPVSDEIDAKVEHIFNRLLDKVTEFRQIMGKSAADISLGSVLERLRQMYTVATKPEEKQLLDWHFANLEYANAGCLSHLSAVYWDQDDPYEMSGDHCFLAGGNWRLIEALCEGVPIFYNKTVETIQYGKDGVEVIAGDQTIQADMVLCTVPLGVLKKKAVKFIPELPERKLKAIEKLGFGLLNKVAMVFPSVFWGEDLDTFGCLSKNSTTRGEFFLFYGYHTVSGGSVLVALVAGEAAQSFEQTQPSTLLHRVLSILRGIYGPKGVEVPDPIQSICTKWGTDPLSYGSYSHVRVHSSGSDYDILAENVENRLFFAGEATTRQHPATMHGAYLSGLREASCIYRASKGSKPIHNPRKIFRKVVGVSDTLVNLFKYPDIAFGNFSFVFDPSNQDPKSTGILMVTVDSFSSELGDDNGKVKNGQQSDKQPLKLYTTVTRVQAHELESEEGGVESQLKYLCKNLGLKLMGSDSFALIANSLISNVASLVLDEDFSCLLIGELLSSRMLVGVRTIKLKLTERKSGVESAVDRLYPEFRAVDNLVARNTSRVLKAFQNARVGSHHFGGCTGYGHEEAGGREALDQAFAEIFGAESAIVRSQFFSGTHAITCALFAFLRPGDELLAVAGAPYDTLEEVIGIRDGNGLDDGGLDWDALEVALKPETKCALIQRSCGYSWRKSLSVTEISRAIDIIKRQNPNCMVMVDNCYGEFTEAIEPPMVGADLIAGSLIKNPGGTIAPCGGYVAGKEKWVNAAAARLSAPGLGVDCGSTPGDIMRTFFQGLYLSPQMVGEAIKGGLLIAEVMSTKGYKVQPLPRVPRHDIVQAVQLGSREKLLAFCEAVQRSSPVSSYTKPIAGSSAGYASEVIFADGTFIDGSTSELSCDGPLREPFCVFCQGGTHWTQWGLVLGEILKSL</sequence>
<dbReference type="InterPro" id="IPR009057">
    <property type="entry name" value="Homeodomain-like_sf"/>
</dbReference>
<dbReference type="Gene3D" id="3.50.50.60">
    <property type="entry name" value="FAD/NAD(P)-binding domain"/>
    <property type="match status" value="1"/>
</dbReference>
<dbReference type="Gene3D" id="3.40.640.10">
    <property type="entry name" value="Type I PLP-dependent aspartate aminotransferase-like (Major domain)"/>
    <property type="match status" value="1"/>
</dbReference>
<dbReference type="Gene3D" id="3.90.1150.60">
    <property type="entry name" value="Methioning gamme-lyase, C-terminal domain"/>
    <property type="match status" value="2"/>
</dbReference>
<dbReference type="InterPro" id="IPR007526">
    <property type="entry name" value="SWIRM"/>
</dbReference>
<reference evidence="3" key="2">
    <citation type="submission" date="2022-01" db="EMBL/GenBank/DDBJ databases">
        <authorList>
            <person name="Yamashiro T."/>
            <person name="Shiraishi A."/>
            <person name="Satake H."/>
            <person name="Nakayama K."/>
        </authorList>
    </citation>
    <scope>NUCLEOTIDE SEQUENCE</scope>
</reference>
<keyword evidence="4" id="KW-1185">Reference proteome</keyword>
<dbReference type="Gene3D" id="1.10.10.10">
    <property type="entry name" value="Winged helix-like DNA-binding domain superfamily/Winged helix DNA-binding domain"/>
    <property type="match status" value="1"/>
</dbReference>
<dbReference type="InterPro" id="IPR015421">
    <property type="entry name" value="PyrdxlP-dep_Trfase_major"/>
</dbReference>
<dbReference type="InterPro" id="IPR036188">
    <property type="entry name" value="FAD/NAD-bd_sf"/>
</dbReference>
<dbReference type="EMBL" id="BQNB010015880">
    <property type="protein sequence ID" value="GJT45197.1"/>
    <property type="molecule type" value="Genomic_DNA"/>
</dbReference>
<name>A0ABQ5E379_9ASTR</name>
<dbReference type="SUPFAM" id="SSF51905">
    <property type="entry name" value="FAD/NAD(P)-binding domain"/>
    <property type="match status" value="1"/>
</dbReference>
<dbReference type="PANTHER" id="PTHR46658">
    <property type="entry name" value="CYS OR MET METABOLISM PYRIDOXAL-PHOSPHATE-DEPENDENT ENZYME"/>
    <property type="match status" value="1"/>
</dbReference>
<protein>
    <submittedName>
        <fullName evidence="3">Lysine-specific histone demethylase 1 homolog 2</fullName>
    </submittedName>
</protein>
<dbReference type="Pfam" id="PF04433">
    <property type="entry name" value="SWIRM"/>
    <property type="match status" value="1"/>
</dbReference>
<feature type="domain" description="SWIRM" evidence="2">
    <location>
        <begin position="47"/>
        <end position="148"/>
    </location>
</feature>
<comment type="caution">
    <text evidence="3">The sequence shown here is derived from an EMBL/GenBank/DDBJ whole genome shotgun (WGS) entry which is preliminary data.</text>
</comment>
<accession>A0ABQ5E379</accession>
<dbReference type="Gene3D" id="3.90.660.10">
    <property type="match status" value="1"/>
</dbReference>
<dbReference type="Proteomes" id="UP001151760">
    <property type="component" value="Unassembled WGS sequence"/>
</dbReference>
<evidence type="ECO:0000256" key="1">
    <source>
        <dbReference type="ARBA" id="ARBA00022853"/>
    </source>
</evidence>
<keyword evidence="1" id="KW-0156">Chromatin regulator</keyword>
<evidence type="ECO:0000259" key="2">
    <source>
        <dbReference type="PROSITE" id="PS50934"/>
    </source>
</evidence>
<evidence type="ECO:0000313" key="4">
    <source>
        <dbReference type="Proteomes" id="UP001151760"/>
    </source>
</evidence>
<dbReference type="SUPFAM" id="SSF53383">
    <property type="entry name" value="PLP-dependent transferases"/>
    <property type="match status" value="1"/>
</dbReference>
<organism evidence="3 4">
    <name type="scientific">Tanacetum coccineum</name>
    <dbReference type="NCBI Taxonomy" id="301880"/>
    <lineage>
        <taxon>Eukaryota</taxon>
        <taxon>Viridiplantae</taxon>
        <taxon>Streptophyta</taxon>
        <taxon>Embryophyta</taxon>
        <taxon>Tracheophyta</taxon>
        <taxon>Spermatophyta</taxon>
        <taxon>Magnoliopsida</taxon>
        <taxon>eudicotyledons</taxon>
        <taxon>Gunneridae</taxon>
        <taxon>Pentapetalae</taxon>
        <taxon>asterids</taxon>
        <taxon>campanulids</taxon>
        <taxon>Asterales</taxon>
        <taxon>Asteraceae</taxon>
        <taxon>Asteroideae</taxon>
        <taxon>Anthemideae</taxon>
        <taxon>Anthemidinae</taxon>
        <taxon>Tanacetum</taxon>
    </lineage>
</organism>
<proteinExistence type="predicted"/>
<dbReference type="Pfam" id="PF06838">
    <property type="entry name" value="Met_gamma_lyase"/>
    <property type="match status" value="1"/>
</dbReference>
<dbReference type="InterPro" id="IPR036388">
    <property type="entry name" value="WH-like_DNA-bd_sf"/>
</dbReference>
<dbReference type="SUPFAM" id="SSF46689">
    <property type="entry name" value="Homeodomain-like"/>
    <property type="match status" value="1"/>
</dbReference>
<reference evidence="3" key="1">
    <citation type="journal article" date="2022" name="Int. J. Mol. Sci.">
        <title>Draft Genome of Tanacetum Coccineum: Genomic Comparison of Closely Related Tanacetum-Family Plants.</title>
        <authorList>
            <person name="Yamashiro T."/>
            <person name="Shiraishi A."/>
            <person name="Nakayama K."/>
            <person name="Satake H."/>
        </authorList>
    </citation>
    <scope>NUCLEOTIDE SEQUENCE</scope>
</reference>
<dbReference type="SUPFAM" id="SSF54373">
    <property type="entry name" value="FAD-linked reductases, C-terminal domain"/>
    <property type="match status" value="1"/>
</dbReference>
<dbReference type="PROSITE" id="PS50934">
    <property type="entry name" value="SWIRM"/>
    <property type="match status" value="1"/>
</dbReference>
<evidence type="ECO:0000313" key="3">
    <source>
        <dbReference type="EMBL" id="GJT45197.1"/>
    </source>
</evidence>
<dbReference type="InterPro" id="IPR002937">
    <property type="entry name" value="Amino_oxidase"/>
</dbReference>
<dbReference type="InterPro" id="IPR009651">
    <property type="entry name" value="Met_g_lyase_put"/>
</dbReference>
<dbReference type="Pfam" id="PF01593">
    <property type="entry name" value="Amino_oxidase"/>
    <property type="match status" value="1"/>
</dbReference>
<dbReference type="InterPro" id="IPR015424">
    <property type="entry name" value="PyrdxlP-dep_Trfase"/>
</dbReference>
<dbReference type="PANTHER" id="PTHR46658:SF1">
    <property type="entry name" value="CYS OR MET METABOLISM PYRIDOXAL-PHOSPHATE-DEPENDENT ENZYME"/>
    <property type="match status" value="1"/>
</dbReference>